<feature type="compositionally biased region" description="Basic and acidic residues" evidence="1">
    <location>
        <begin position="18"/>
        <end position="29"/>
    </location>
</feature>
<reference evidence="2" key="1">
    <citation type="journal article" date="2018" name="DNA Res.">
        <title>Multiple hybrid de novo genome assembly of finger millet, an orphan allotetraploid crop.</title>
        <authorList>
            <person name="Hatakeyama M."/>
            <person name="Aluri S."/>
            <person name="Balachadran M.T."/>
            <person name="Sivarajan S.R."/>
            <person name="Patrignani A."/>
            <person name="Gruter S."/>
            <person name="Poveda L."/>
            <person name="Shimizu-Inatsugi R."/>
            <person name="Baeten J."/>
            <person name="Francoijs K.J."/>
            <person name="Nataraja K.N."/>
            <person name="Reddy Y.A.N."/>
            <person name="Phadnis S."/>
            <person name="Ravikumar R.L."/>
            <person name="Schlapbach R."/>
            <person name="Sreeman S.M."/>
            <person name="Shimizu K.K."/>
        </authorList>
    </citation>
    <scope>NUCLEOTIDE SEQUENCE</scope>
</reference>
<comment type="caution">
    <text evidence="2">The sequence shown here is derived from an EMBL/GenBank/DDBJ whole genome shotgun (WGS) entry which is preliminary data.</text>
</comment>
<evidence type="ECO:0000313" key="3">
    <source>
        <dbReference type="Proteomes" id="UP001054889"/>
    </source>
</evidence>
<evidence type="ECO:0000256" key="1">
    <source>
        <dbReference type="SAM" id="MobiDB-lite"/>
    </source>
</evidence>
<dbReference type="EMBL" id="BQKI01000002">
    <property type="protein sequence ID" value="GJM88008.1"/>
    <property type="molecule type" value="Genomic_DNA"/>
</dbReference>
<dbReference type="Proteomes" id="UP001054889">
    <property type="component" value="Unassembled WGS sequence"/>
</dbReference>
<organism evidence="2 3">
    <name type="scientific">Eleusine coracana subsp. coracana</name>
    <dbReference type="NCBI Taxonomy" id="191504"/>
    <lineage>
        <taxon>Eukaryota</taxon>
        <taxon>Viridiplantae</taxon>
        <taxon>Streptophyta</taxon>
        <taxon>Embryophyta</taxon>
        <taxon>Tracheophyta</taxon>
        <taxon>Spermatophyta</taxon>
        <taxon>Magnoliopsida</taxon>
        <taxon>Liliopsida</taxon>
        <taxon>Poales</taxon>
        <taxon>Poaceae</taxon>
        <taxon>PACMAD clade</taxon>
        <taxon>Chloridoideae</taxon>
        <taxon>Cynodonteae</taxon>
        <taxon>Eleusininae</taxon>
        <taxon>Eleusine</taxon>
    </lineage>
</organism>
<accession>A0AAV5BQY6</accession>
<dbReference type="AlphaFoldDB" id="A0AAV5BQY6"/>
<protein>
    <recommendedName>
        <fullName evidence="4">BZIP domain-containing protein</fullName>
    </recommendedName>
</protein>
<sequence>MDSQDCLARHSPAMAEKTVSDSRRRRKADDIQHMEANMLAIRRQKKKEKHVDQVRKTKVEITILNDEPDPMAPVLSTRRAEPEDVTTNASSAFAVSGGEVVTCLAPVPPLLADGGFCFTLDGTEWPEPFLSGSESPVDDVPPYNDGEYNFWTDSYTFPSWF</sequence>
<evidence type="ECO:0008006" key="4">
    <source>
        <dbReference type="Google" id="ProtNLM"/>
    </source>
</evidence>
<evidence type="ECO:0000313" key="2">
    <source>
        <dbReference type="EMBL" id="GJM88008.1"/>
    </source>
</evidence>
<feature type="region of interest" description="Disordered" evidence="1">
    <location>
        <begin position="1"/>
        <end position="29"/>
    </location>
</feature>
<gene>
    <name evidence="2" type="primary">ga04022</name>
    <name evidence="2" type="ORF">PR202_ga04022</name>
</gene>
<reference evidence="2" key="2">
    <citation type="submission" date="2021-12" db="EMBL/GenBank/DDBJ databases">
        <title>Resequencing data analysis of finger millet.</title>
        <authorList>
            <person name="Hatakeyama M."/>
            <person name="Aluri S."/>
            <person name="Balachadran M.T."/>
            <person name="Sivarajan S.R."/>
            <person name="Poveda L."/>
            <person name="Shimizu-Inatsugi R."/>
            <person name="Schlapbach R."/>
            <person name="Sreeman S.M."/>
            <person name="Shimizu K.K."/>
        </authorList>
    </citation>
    <scope>NUCLEOTIDE SEQUENCE</scope>
</reference>
<proteinExistence type="predicted"/>
<keyword evidence="3" id="KW-1185">Reference proteome</keyword>
<name>A0AAV5BQY6_ELECO</name>